<dbReference type="Proteomes" id="UP000295509">
    <property type="component" value="Unassembled WGS sequence"/>
</dbReference>
<dbReference type="AlphaFoldDB" id="A0A4R8LKM4"/>
<feature type="transmembrane region" description="Helical" evidence="1">
    <location>
        <begin position="7"/>
        <end position="26"/>
    </location>
</feature>
<evidence type="ECO:0000313" key="2">
    <source>
        <dbReference type="EMBL" id="TDY45048.1"/>
    </source>
</evidence>
<comment type="caution">
    <text evidence="2">The sequence shown here is derived from an EMBL/GenBank/DDBJ whole genome shotgun (WGS) entry which is preliminary data.</text>
</comment>
<proteinExistence type="predicted"/>
<keyword evidence="1" id="KW-0472">Membrane</keyword>
<dbReference type="EMBL" id="SORE01000015">
    <property type="protein sequence ID" value="TDY45048.1"/>
    <property type="molecule type" value="Genomic_DNA"/>
</dbReference>
<keyword evidence="1" id="KW-0812">Transmembrane</keyword>
<name>A0A4R8LKM4_9BURK</name>
<dbReference type="OrthoDB" id="8780142at2"/>
<evidence type="ECO:0000256" key="1">
    <source>
        <dbReference type="SAM" id="Phobius"/>
    </source>
</evidence>
<accession>A0A4R8LKM4</accession>
<protein>
    <submittedName>
        <fullName evidence="2">Uncharacterized protein</fullName>
    </submittedName>
</protein>
<keyword evidence="3" id="KW-1185">Reference proteome</keyword>
<sequence length="104" mass="11884">MSALHKWRIVIVIVCVGAAMVSYTGFVRSYLDHEVQTTFFVKRYPTLQMEFYDPFANEGDDMPIEKLPPSDRASFADYCKYRFGIADDSAPALRDCKSKIPGYL</sequence>
<gene>
    <name evidence="2" type="ORF">BX592_11514</name>
</gene>
<dbReference type="RefSeq" id="WP_134193594.1">
    <property type="nucleotide sequence ID" value="NZ_JBHLUW010000059.1"/>
</dbReference>
<evidence type="ECO:0000313" key="3">
    <source>
        <dbReference type="Proteomes" id="UP000295509"/>
    </source>
</evidence>
<keyword evidence="1" id="KW-1133">Transmembrane helix</keyword>
<reference evidence="2 3" key="1">
    <citation type="submission" date="2019-03" db="EMBL/GenBank/DDBJ databases">
        <title>Genomic Encyclopedia of Type Strains, Phase III (KMG-III): the genomes of soil and plant-associated and newly described type strains.</title>
        <authorList>
            <person name="Whitman W."/>
        </authorList>
    </citation>
    <scope>NUCLEOTIDE SEQUENCE [LARGE SCALE GENOMIC DNA]</scope>
    <source>
        <strain evidence="2 3">LMG 29544</strain>
    </source>
</reference>
<organism evidence="2 3">
    <name type="scientific">Paraburkholderia rhizosphaerae</name>
    <dbReference type="NCBI Taxonomy" id="480658"/>
    <lineage>
        <taxon>Bacteria</taxon>
        <taxon>Pseudomonadati</taxon>
        <taxon>Pseudomonadota</taxon>
        <taxon>Betaproteobacteria</taxon>
        <taxon>Burkholderiales</taxon>
        <taxon>Burkholderiaceae</taxon>
        <taxon>Paraburkholderia</taxon>
    </lineage>
</organism>